<dbReference type="Proteomes" id="UP000800200">
    <property type="component" value="Unassembled WGS sequence"/>
</dbReference>
<dbReference type="PANTHER" id="PTHR37535">
    <property type="entry name" value="FLUG DOMAIN PROTEIN"/>
    <property type="match status" value="1"/>
</dbReference>
<dbReference type="OrthoDB" id="5426797at2759"/>
<feature type="region of interest" description="Disordered" evidence="1">
    <location>
        <begin position="686"/>
        <end position="721"/>
    </location>
</feature>
<dbReference type="Pfam" id="PF11917">
    <property type="entry name" value="DUF3435"/>
    <property type="match status" value="1"/>
</dbReference>
<protein>
    <recommendedName>
        <fullName evidence="2">C2H2-type domain-containing protein</fullName>
    </recommendedName>
</protein>
<reference evidence="3" key="1">
    <citation type="journal article" date="2020" name="Stud. Mycol.">
        <title>101 Dothideomycetes genomes: a test case for predicting lifestyles and emergence of pathogens.</title>
        <authorList>
            <person name="Haridas S."/>
            <person name="Albert R."/>
            <person name="Binder M."/>
            <person name="Bloem J."/>
            <person name="Labutti K."/>
            <person name="Salamov A."/>
            <person name="Andreopoulos B."/>
            <person name="Baker S."/>
            <person name="Barry K."/>
            <person name="Bills G."/>
            <person name="Bluhm B."/>
            <person name="Cannon C."/>
            <person name="Castanera R."/>
            <person name="Culley D."/>
            <person name="Daum C."/>
            <person name="Ezra D."/>
            <person name="Gonzalez J."/>
            <person name="Henrissat B."/>
            <person name="Kuo A."/>
            <person name="Liang C."/>
            <person name="Lipzen A."/>
            <person name="Lutzoni F."/>
            <person name="Magnuson J."/>
            <person name="Mondo S."/>
            <person name="Nolan M."/>
            <person name="Ohm R."/>
            <person name="Pangilinan J."/>
            <person name="Park H.-J."/>
            <person name="Ramirez L."/>
            <person name="Alfaro M."/>
            <person name="Sun H."/>
            <person name="Tritt A."/>
            <person name="Yoshinaga Y."/>
            <person name="Zwiers L.-H."/>
            <person name="Turgeon B."/>
            <person name="Goodwin S."/>
            <person name="Spatafora J."/>
            <person name="Crous P."/>
            <person name="Grigoriev I."/>
        </authorList>
    </citation>
    <scope>NUCLEOTIDE SEQUENCE</scope>
    <source>
        <strain evidence="3">CBS 207.26</strain>
    </source>
</reference>
<dbReference type="InterPro" id="IPR013087">
    <property type="entry name" value="Znf_C2H2_type"/>
</dbReference>
<gene>
    <name evidence="3" type="ORF">K469DRAFT_547808</name>
</gene>
<organism evidence="3 4">
    <name type="scientific">Zopfia rhizophila CBS 207.26</name>
    <dbReference type="NCBI Taxonomy" id="1314779"/>
    <lineage>
        <taxon>Eukaryota</taxon>
        <taxon>Fungi</taxon>
        <taxon>Dikarya</taxon>
        <taxon>Ascomycota</taxon>
        <taxon>Pezizomycotina</taxon>
        <taxon>Dothideomycetes</taxon>
        <taxon>Dothideomycetes incertae sedis</taxon>
        <taxon>Zopfiaceae</taxon>
        <taxon>Zopfia</taxon>
    </lineage>
</organism>
<evidence type="ECO:0000313" key="3">
    <source>
        <dbReference type="EMBL" id="KAF2194702.1"/>
    </source>
</evidence>
<name>A0A6A6EUN4_9PEZI</name>
<keyword evidence="4" id="KW-1185">Reference proteome</keyword>
<sequence length="815" mass="93871">MLIQLWHSPWSCPKARAYLKQWPAHPLALLQSHRNPAVSQILSPPTLVNVYSLAATRRKVPDTSAAGRKTMSSRNLHPPPYTRPTPDSNSDLNFDSGSDSYSDSYTDPDTEPDTNPDTEPDTESDTESDIGLDANPGMDSDLESCLDSEAEEILRDIAQLEEEGPAKPRQKPQTVKLWKREGELWVRFCLKIEVDPEDSLRECKRGRFKAYLRWRKKHFRINKQSSMEVYWKRLSQCYRDLTRHKMDGDVLDDVHNWIPSLKLDTSKKEKHAMYVQDLYAILHALWVDDTKALHGFIRVEISLLLLLSAATATRPGALVESASDRGSNKALCFKDIEVMVVRSVEDLERSTIVANVNLENIKNKDKDEPKKFTFRLESLPAFCIVSHFLAIGVGQKAFKDDFPSIQSIFDLKVPAHRNRLRVGWKDEVLNQPFFCDVKNTTEGARKLKDKAFPYAKYRNIFVRLGRVAGFEMALELYQLRRASGRNINSVLTPAERNRTMGHRGNTYEQYYIPTHITRDFQAIYFGSPSEDVLIESVARMGLSRDRRAPTDLNDDQLEEVRNNPKLVALRNEREECKNQIYDQGFYPVIAAKGTSLYKQYEDIKRKVSSRYQKLHRQRFEKAVRDFHDSVDTTEIARQLSGNATIEVLTLPTVEFEIRERATIAGMLFKPFKNNHARINKRKKTINSFNDTSNNPTHGRMASDRVPQKTQGGETVKLEPDASETDEVEAVQCLHPYPMVLPHPVCLICIGNDEFSYEKRMRPKPRKDVLKKHVETHFQLPEYQKEFECRHPKCSAQLENMVHFKRHAYEIHGVSH</sequence>
<evidence type="ECO:0000259" key="2">
    <source>
        <dbReference type="PROSITE" id="PS00028"/>
    </source>
</evidence>
<feature type="compositionally biased region" description="Acidic residues" evidence="1">
    <location>
        <begin position="106"/>
        <end position="130"/>
    </location>
</feature>
<dbReference type="PROSITE" id="PS00028">
    <property type="entry name" value="ZINC_FINGER_C2H2_1"/>
    <property type="match status" value="1"/>
</dbReference>
<evidence type="ECO:0000256" key="1">
    <source>
        <dbReference type="SAM" id="MobiDB-lite"/>
    </source>
</evidence>
<feature type="domain" description="C2H2-type" evidence="2">
    <location>
        <begin position="788"/>
        <end position="811"/>
    </location>
</feature>
<feature type="region of interest" description="Disordered" evidence="1">
    <location>
        <begin position="58"/>
        <end position="142"/>
    </location>
</feature>
<dbReference type="InterPro" id="IPR021842">
    <property type="entry name" value="DUF3435"/>
</dbReference>
<feature type="compositionally biased region" description="Polar residues" evidence="1">
    <location>
        <begin position="686"/>
        <end position="696"/>
    </location>
</feature>
<feature type="compositionally biased region" description="Low complexity" evidence="1">
    <location>
        <begin position="95"/>
        <end position="105"/>
    </location>
</feature>
<dbReference type="AlphaFoldDB" id="A0A6A6EUN4"/>
<dbReference type="EMBL" id="ML994611">
    <property type="protein sequence ID" value="KAF2194702.1"/>
    <property type="molecule type" value="Genomic_DNA"/>
</dbReference>
<accession>A0A6A6EUN4</accession>
<proteinExistence type="predicted"/>
<dbReference type="PANTHER" id="PTHR37535:SF4">
    <property type="entry name" value="FLUG DOMAIN-CONTAINING PROTEIN"/>
    <property type="match status" value="1"/>
</dbReference>
<evidence type="ECO:0000313" key="4">
    <source>
        <dbReference type="Proteomes" id="UP000800200"/>
    </source>
</evidence>